<evidence type="ECO:0000313" key="2">
    <source>
        <dbReference type="Proteomes" id="UP001057402"/>
    </source>
</evidence>
<comment type="caution">
    <text evidence="1">The sequence shown here is derived from an EMBL/GenBank/DDBJ whole genome shotgun (WGS) entry which is preliminary data.</text>
</comment>
<reference evidence="2" key="1">
    <citation type="journal article" date="2023" name="Front. Plant Sci.">
        <title>Chromosomal-level genome assembly of Melastoma candidum provides insights into trichome evolution.</title>
        <authorList>
            <person name="Zhong Y."/>
            <person name="Wu W."/>
            <person name="Sun C."/>
            <person name="Zou P."/>
            <person name="Liu Y."/>
            <person name="Dai S."/>
            <person name="Zhou R."/>
        </authorList>
    </citation>
    <scope>NUCLEOTIDE SEQUENCE [LARGE SCALE GENOMIC DNA]</scope>
</reference>
<keyword evidence="2" id="KW-1185">Reference proteome</keyword>
<dbReference type="Proteomes" id="UP001057402">
    <property type="component" value="Chromosome 1"/>
</dbReference>
<proteinExistence type="predicted"/>
<organism evidence="1 2">
    <name type="scientific">Melastoma candidum</name>
    <dbReference type="NCBI Taxonomy" id="119954"/>
    <lineage>
        <taxon>Eukaryota</taxon>
        <taxon>Viridiplantae</taxon>
        <taxon>Streptophyta</taxon>
        <taxon>Embryophyta</taxon>
        <taxon>Tracheophyta</taxon>
        <taxon>Spermatophyta</taxon>
        <taxon>Magnoliopsida</taxon>
        <taxon>eudicotyledons</taxon>
        <taxon>Gunneridae</taxon>
        <taxon>Pentapetalae</taxon>
        <taxon>rosids</taxon>
        <taxon>malvids</taxon>
        <taxon>Myrtales</taxon>
        <taxon>Melastomataceae</taxon>
        <taxon>Melastomatoideae</taxon>
        <taxon>Melastomateae</taxon>
        <taxon>Melastoma</taxon>
    </lineage>
</organism>
<protein>
    <submittedName>
        <fullName evidence="1">Uncharacterized protein</fullName>
    </submittedName>
</protein>
<name>A0ACB9SF42_9MYRT</name>
<evidence type="ECO:0000313" key="1">
    <source>
        <dbReference type="EMBL" id="KAI4389495.1"/>
    </source>
</evidence>
<sequence>MAALPRCSVADSLHLDAEGCRGGFHRPLGNDEDARPHGGPIALPLVPDDSSTSDENVEADLWSREDPDEAHGRGVKEDLNELKQSLTRQLWGVANILAPPPSNSSTPSRSSRAKDESDREEVDATMGGCDGGSESGSDEEVAEEPVVGVQEVLNFARNIAMHPETWLDFPLDPDEDLDDFELSDAQREHVLAIENLSPRLRALRIELCPCHMSESYFWKVYFVLLHSRLEKHVSEILSTPQVMEARALWMQELHKQSEIESDWLGSDVYHMKTGSVTLREEFPDSPGYMLSGGMPFKSFDFKSTNSPTSEYSDSEKCLSLSSEMQMTGESVVGEIFAIDAKNSDRPPIPLSKMCLQKFEDEEDDEWLDDDSDLGGYNLGIITIGSNEDVSFSDLEDDGDVAMRYTI</sequence>
<gene>
    <name evidence="1" type="ORF">MLD38_001717</name>
</gene>
<accession>A0ACB9SF42</accession>
<dbReference type="EMBL" id="CM042880">
    <property type="protein sequence ID" value="KAI4389495.1"/>
    <property type="molecule type" value="Genomic_DNA"/>
</dbReference>